<dbReference type="SUPFAM" id="SSF89447">
    <property type="entry name" value="AbrB/MazE/MraZ-like"/>
    <property type="match status" value="1"/>
</dbReference>
<dbReference type="AlphaFoldDB" id="A0ABD5VB98"/>
<protein>
    <submittedName>
        <fullName evidence="3">AbrB/MazE/SpoVT family DNA-binding domain-containing protein</fullName>
    </submittedName>
</protein>
<dbReference type="InterPro" id="IPR007159">
    <property type="entry name" value="SpoVT-AbrB_dom"/>
</dbReference>
<organism evidence="3 4">
    <name type="scientific">Halalkalicoccus tibetensis</name>
    <dbReference type="NCBI Taxonomy" id="175632"/>
    <lineage>
        <taxon>Archaea</taxon>
        <taxon>Methanobacteriati</taxon>
        <taxon>Methanobacteriota</taxon>
        <taxon>Stenosarchaea group</taxon>
        <taxon>Halobacteria</taxon>
        <taxon>Halobacteriales</taxon>
        <taxon>Halococcaceae</taxon>
        <taxon>Halalkalicoccus</taxon>
    </lineage>
</organism>
<dbReference type="Pfam" id="PF04014">
    <property type="entry name" value="MazE_antitoxin"/>
    <property type="match status" value="1"/>
</dbReference>
<accession>A0ABD5VB98</accession>
<comment type="caution">
    <text evidence="3">The sequence shown here is derived from an EMBL/GenBank/DDBJ whole genome shotgun (WGS) entry which is preliminary data.</text>
</comment>
<dbReference type="EMBL" id="JBHSXQ010000014">
    <property type="protein sequence ID" value="MFC6907256.1"/>
    <property type="molecule type" value="Genomic_DNA"/>
</dbReference>
<reference evidence="4" key="2">
    <citation type="journal article" date="2019" name="Int. J. Syst. Evol. Microbiol.">
        <title>The Global Catalogue of Microorganisms (GCM) 10K type strain sequencing project: providing services to taxonomists for standard genome sequencing and annotation.</title>
        <authorList>
            <consortium name="The Broad Institute Genomics Platform"/>
            <consortium name="The Broad Institute Genome Sequencing Center for Infectious Disease"/>
            <person name="Wu L."/>
            <person name="Ma J."/>
        </authorList>
    </citation>
    <scope>NUCLEOTIDE SEQUENCE [LARGE SCALE GENOMIC DNA]</scope>
    <source>
        <strain evidence="4">CGMCC 1.3240</strain>
    </source>
</reference>
<feature type="domain" description="SpoVT-AbrB" evidence="1">
    <location>
        <begin position="11"/>
        <end position="37"/>
    </location>
</feature>
<gene>
    <name evidence="2" type="ORF">ACFQGH_18930</name>
    <name evidence="3" type="ORF">ACFQGH_18995</name>
</gene>
<evidence type="ECO:0000313" key="3">
    <source>
        <dbReference type="EMBL" id="MFC6907269.1"/>
    </source>
</evidence>
<reference evidence="3" key="1">
    <citation type="journal article" date="2014" name="Int. J. Syst. Evol. Microbiol.">
        <title>Complete genome sequence of Corynebacterium casei LMG S-19264T (=DSM 44701T), isolated from a smear-ripened cheese.</title>
        <authorList>
            <consortium name="US DOE Joint Genome Institute (JGI-PGF)"/>
            <person name="Walter F."/>
            <person name="Albersmeier A."/>
            <person name="Kalinowski J."/>
            <person name="Ruckert C."/>
        </authorList>
    </citation>
    <scope>NUCLEOTIDE SEQUENCE [LARGE SCALE GENOMIC DNA]</scope>
    <source>
        <strain evidence="3">CGMCC 1.15793</strain>
    </source>
</reference>
<evidence type="ECO:0000313" key="2">
    <source>
        <dbReference type="EMBL" id="MFC6907256.1"/>
    </source>
</evidence>
<reference evidence="3" key="3">
    <citation type="submission" date="2024-09" db="EMBL/GenBank/DDBJ databases">
        <authorList>
            <person name="Sun Q."/>
        </authorList>
    </citation>
    <scope>NUCLEOTIDE SEQUENCE</scope>
    <source>
        <strain evidence="3">CGMCC 1.15793</strain>
    </source>
</reference>
<keyword evidence="4" id="KW-1185">Reference proteome</keyword>
<dbReference type="GO" id="GO:0003677">
    <property type="term" value="F:DNA binding"/>
    <property type="evidence" value="ECO:0007669"/>
    <property type="project" value="UniProtKB-KW"/>
</dbReference>
<dbReference type="EMBL" id="JBHSXQ010000015">
    <property type="protein sequence ID" value="MFC6907269.1"/>
    <property type="molecule type" value="Genomic_DNA"/>
</dbReference>
<dbReference type="Proteomes" id="UP001596312">
    <property type="component" value="Unassembled WGS sequence"/>
</dbReference>
<dbReference type="InterPro" id="IPR037914">
    <property type="entry name" value="SpoVT-AbrB_sf"/>
</dbReference>
<dbReference type="RefSeq" id="WP_390220993.1">
    <property type="nucleotide sequence ID" value="NZ_JBBMXV010000014.1"/>
</dbReference>
<name>A0ABD5VB98_9EURY</name>
<dbReference type="Gene3D" id="2.10.260.10">
    <property type="match status" value="1"/>
</dbReference>
<dbReference type="NCBIfam" id="TIGR01439">
    <property type="entry name" value="lp_hng_hel_AbrB"/>
    <property type="match status" value="1"/>
</dbReference>
<evidence type="ECO:0000259" key="1">
    <source>
        <dbReference type="Pfam" id="PF04014"/>
    </source>
</evidence>
<proteinExistence type="predicted"/>
<sequence length="44" mass="5097">MAAKCYPRLREKGQITIPKDIRCELGLEVGDRIELTIRHISEDE</sequence>
<keyword evidence="3" id="KW-0238">DNA-binding</keyword>
<evidence type="ECO:0000313" key="4">
    <source>
        <dbReference type="Proteomes" id="UP001596312"/>
    </source>
</evidence>